<proteinExistence type="predicted"/>
<comment type="caution">
    <text evidence="1">The sequence shown here is derived from an EMBL/GenBank/DDBJ whole genome shotgun (WGS) entry which is preliminary data.</text>
</comment>
<sequence length="147" mass="15504">MADDLERWRTEPGAVRKECGPALRPGGATGLIVIRHAVVRAASQSMTLHDKMRGDITMPEDMGELIEQVRHLANVKAVADPEAAKEKLNALIFTYGRAAVGAALVAVAPAEMAELATRESDPVAVIDGSIVAPQETPVTPETPGFPG</sequence>
<keyword evidence="2" id="KW-1185">Reference proteome</keyword>
<protein>
    <submittedName>
        <fullName evidence="1">Uncharacterized protein</fullName>
    </submittedName>
</protein>
<evidence type="ECO:0000313" key="1">
    <source>
        <dbReference type="EMBL" id="GAA2798880.1"/>
    </source>
</evidence>
<reference evidence="1 2" key="1">
    <citation type="journal article" date="2019" name="Int. J. Syst. Evol. Microbiol.">
        <title>The Global Catalogue of Microorganisms (GCM) 10K type strain sequencing project: providing services to taxonomists for standard genome sequencing and annotation.</title>
        <authorList>
            <consortium name="The Broad Institute Genomics Platform"/>
            <consortium name="The Broad Institute Genome Sequencing Center for Infectious Disease"/>
            <person name="Wu L."/>
            <person name="Ma J."/>
        </authorList>
    </citation>
    <scope>NUCLEOTIDE SEQUENCE [LARGE SCALE GENOMIC DNA]</scope>
    <source>
        <strain evidence="1 2">JCM 9383</strain>
    </source>
</reference>
<name>A0ABN3VI55_9PSEU</name>
<dbReference type="EMBL" id="BAAAUX010000015">
    <property type="protein sequence ID" value="GAA2798880.1"/>
    <property type="molecule type" value="Genomic_DNA"/>
</dbReference>
<accession>A0ABN3VI55</accession>
<dbReference type="Proteomes" id="UP001500979">
    <property type="component" value="Unassembled WGS sequence"/>
</dbReference>
<evidence type="ECO:0000313" key="2">
    <source>
        <dbReference type="Proteomes" id="UP001500979"/>
    </source>
</evidence>
<gene>
    <name evidence="1" type="ORF">GCM10010470_37570</name>
</gene>
<organism evidence="1 2">
    <name type="scientific">Saccharopolyspora taberi</name>
    <dbReference type="NCBI Taxonomy" id="60895"/>
    <lineage>
        <taxon>Bacteria</taxon>
        <taxon>Bacillati</taxon>
        <taxon>Actinomycetota</taxon>
        <taxon>Actinomycetes</taxon>
        <taxon>Pseudonocardiales</taxon>
        <taxon>Pseudonocardiaceae</taxon>
        <taxon>Saccharopolyspora</taxon>
    </lineage>
</organism>
<dbReference type="RefSeq" id="WP_344681466.1">
    <property type="nucleotide sequence ID" value="NZ_BAAAUX010000015.1"/>
</dbReference>